<dbReference type="Proteomes" id="UP000265742">
    <property type="component" value="Unassembled WGS sequence"/>
</dbReference>
<name>A0A3A1TYR1_9MICO</name>
<comment type="caution">
    <text evidence="1">The sequence shown here is derived from an EMBL/GenBank/DDBJ whole genome shotgun (WGS) entry which is preliminary data.</text>
</comment>
<keyword evidence="2" id="KW-1185">Reference proteome</keyword>
<dbReference type="RefSeq" id="WP_119482114.1">
    <property type="nucleotide sequence ID" value="NZ_QXTG01000002.1"/>
</dbReference>
<sequence>MGRGVRRAGIVGAVVMLGLAAVPLYGVADRLLPHAVELDDLHVCGPSDARAHALVGVAGPVLPRTAGAVRITDVHPLGLSEGARWRAWSVPASGRDSFIGFVDTAAPPEGWAERVPAAGAEVTGSRPSELVLEVWPGTGQRTTTLRGVLVAYRDGLGLPRTARSTLQVETRVGGCA</sequence>
<dbReference type="EMBL" id="QXTG01000002">
    <property type="protein sequence ID" value="RIX27805.1"/>
    <property type="molecule type" value="Genomic_DNA"/>
</dbReference>
<organism evidence="1 2">
    <name type="scientific">Amnibacterium setariae</name>
    <dbReference type="NCBI Taxonomy" id="2306585"/>
    <lineage>
        <taxon>Bacteria</taxon>
        <taxon>Bacillati</taxon>
        <taxon>Actinomycetota</taxon>
        <taxon>Actinomycetes</taxon>
        <taxon>Micrococcales</taxon>
        <taxon>Microbacteriaceae</taxon>
        <taxon>Amnibacterium</taxon>
    </lineage>
</organism>
<gene>
    <name evidence="1" type="ORF">D1781_09700</name>
</gene>
<evidence type="ECO:0000313" key="2">
    <source>
        <dbReference type="Proteomes" id="UP000265742"/>
    </source>
</evidence>
<proteinExistence type="predicted"/>
<dbReference type="AlphaFoldDB" id="A0A3A1TYR1"/>
<reference evidence="2" key="1">
    <citation type="submission" date="2018-09" db="EMBL/GenBank/DDBJ databases">
        <authorList>
            <person name="Kim I."/>
        </authorList>
    </citation>
    <scope>NUCLEOTIDE SEQUENCE [LARGE SCALE GENOMIC DNA]</scope>
    <source>
        <strain evidence="2">DD4a</strain>
    </source>
</reference>
<protein>
    <submittedName>
        <fullName evidence="1">Uncharacterized protein</fullName>
    </submittedName>
</protein>
<accession>A0A3A1TYR1</accession>
<evidence type="ECO:0000313" key="1">
    <source>
        <dbReference type="EMBL" id="RIX27805.1"/>
    </source>
</evidence>